<dbReference type="Gene3D" id="2.60.40.1180">
    <property type="entry name" value="Golgi alpha-mannosidase II"/>
    <property type="match status" value="1"/>
</dbReference>
<reference evidence="2" key="1">
    <citation type="journal article" date="2021" name="Microbiol. Resour. Announc.">
        <title>LGAAP: Leishmaniinae Genome Assembly and Annotation Pipeline.</title>
        <authorList>
            <person name="Almutairi H."/>
            <person name="Urbaniak M.D."/>
            <person name="Bates M.D."/>
            <person name="Jariyapan N."/>
            <person name="Kwakye-Nuako G."/>
            <person name="Thomaz-Soccol V."/>
            <person name="Al-Salem W.S."/>
            <person name="Dillon R.J."/>
            <person name="Bates P.A."/>
            <person name="Gatherer D."/>
        </authorList>
    </citation>
    <scope>NUCLEOTIDE SEQUENCE [LARGE SCALE GENOMIC DNA]</scope>
</reference>
<reference evidence="2" key="2">
    <citation type="journal article" date="2021" name="Sci. Data">
        <title>Chromosome-scale genome sequencing, assembly and annotation of six genomes from subfamily Leishmaniinae.</title>
        <authorList>
            <person name="Almutairi H."/>
            <person name="Urbaniak M.D."/>
            <person name="Bates M.D."/>
            <person name="Jariyapan N."/>
            <person name="Kwakye-Nuako G."/>
            <person name="Thomaz Soccol V."/>
            <person name="Al-Salem W.S."/>
            <person name="Dillon R.J."/>
            <person name="Bates P.A."/>
            <person name="Gatherer D."/>
        </authorList>
    </citation>
    <scope>NUCLEOTIDE SEQUENCE [LARGE SCALE GENOMIC DNA]</scope>
</reference>
<organism evidence="1 2">
    <name type="scientific">Leishmania martiniquensis</name>
    <dbReference type="NCBI Taxonomy" id="1580590"/>
    <lineage>
        <taxon>Eukaryota</taxon>
        <taxon>Discoba</taxon>
        <taxon>Euglenozoa</taxon>
        <taxon>Kinetoplastea</taxon>
        <taxon>Metakinetoplastina</taxon>
        <taxon>Trypanosomatida</taxon>
        <taxon>Trypanosomatidae</taxon>
        <taxon>Leishmaniinae</taxon>
        <taxon>Leishmania</taxon>
    </lineage>
</organism>
<dbReference type="RefSeq" id="XP_067179208.1">
    <property type="nucleotide sequence ID" value="XM_067323894.1"/>
</dbReference>
<dbReference type="AlphaFoldDB" id="A0A836H9H5"/>
<dbReference type="EMBL" id="JAFEUZ010000020">
    <property type="protein sequence ID" value="KAG5480045.1"/>
    <property type="molecule type" value="Genomic_DNA"/>
</dbReference>
<gene>
    <name evidence="1" type="ORF">LSCM1_06467</name>
</gene>
<dbReference type="GeneID" id="92516406"/>
<evidence type="ECO:0000313" key="1">
    <source>
        <dbReference type="EMBL" id="KAG5480045.1"/>
    </source>
</evidence>
<dbReference type="KEGG" id="lmat:92516406"/>
<accession>A0A836H9H5</accession>
<evidence type="ECO:0000313" key="2">
    <source>
        <dbReference type="Proteomes" id="UP000673552"/>
    </source>
</evidence>
<comment type="caution">
    <text evidence="1">The sequence shown here is derived from an EMBL/GenBank/DDBJ whole genome shotgun (WGS) entry which is preliminary data.</text>
</comment>
<dbReference type="Proteomes" id="UP000673552">
    <property type="component" value="Unassembled WGS sequence"/>
</dbReference>
<keyword evidence="2" id="KW-1185">Reference proteome</keyword>
<dbReference type="SUPFAM" id="SSF101601">
    <property type="entry name" value="Smp-1-like"/>
    <property type="match status" value="1"/>
</dbReference>
<dbReference type="OrthoDB" id="272440at2759"/>
<evidence type="ECO:0008006" key="3">
    <source>
        <dbReference type="Google" id="ProtNLM"/>
    </source>
</evidence>
<dbReference type="InterPro" id="IPR013780">
    <property type="entry name" value="Glyco_hydro_b"/>
</dbReference>
<sequence>MGCGLSAPKSTEEASNREANALALKTNTRFATIDAQVLGPYKEDAAATLAFVYGKAANIFLLTTPPFHKPQQHLHQVGEDNATEEGEKKAPAEEEEVRWTIFNDSKSNAMVEATFFRAEGLRAARAYGAAEDAVSPVKLEFSNGGRVKAEVAVPAGATVAFVEGPIRGYMWKCMVLDSKTNRFEPATSAE</sequence>
<name>A0A836H9H5_9TRYP</name>
<dbReference type="InterPro" id="IPR036310">
    <property type="entry name" value="Smp-1-like_sf"/>
</dbReference>
<protein>
    <recommendedName>
        <fullName evidence="3">DUF1935 domain-containing protein</fullName>
    </recommendedName>
</protein>
<proteinExistence type="predicted"/>